<evidence type="ECO:0000256" key="2">
    <source>
        <dbReference type="ARBA" id="ARBA00022525"/>
    </source>
</evidence>
<evidence type="ECO:0000313" key="5">
    <source>
        <dbReference type="Proteomes" id="UP000670527"/>
    </source>
</evidence>
<dbReference type="RefSeq" id="WP_208309014.1">
    <property type="nucleotide sequence ID" value="NZ_JAGETX010000018.1"/>
</dbReference>
<evidence type="ECO:0000313" key="4">
    <source>
        <dbReference type="EMBL" id="MBO3272823.1"/>
    </source>
</evidence>
<evidence type="ECO:0000256" key="1">
    <source>
        <dbReference type="ARBA" id="ARBA00004613"/>
    </source>
</evidence>
<comment type="caution">
    <text evidence="4">The sequence shown here is derived from an EMBL/GenBank/DDBJ whole genome shotgun (WGS) entry which is preliminary data.</text>
</comment>
<dbReference type="SUPFAM" id="SSF63829">
    <property type="entry name" value="Calcium-dependent phosphotriesterase"/>
    <property type="match status" value="1"/>
</dbReference>
<dbReference type="InterPro" id="IPR011042">
    <property type="entry name" value="6-blade_b-propeller_TolB-like"/>
</dbReference>
<proteinExistence type="predicted"/>
<evidence type="ECO:0000256" key="3">
    <source>
        <dbReference type="SAM" id="SignalP"/>
    </source>
</evidence>
<dbReference type="Pfam" id="PF03022">
    <property type="entry name" value="MRJP"/>
    <property type="match status" value="1"/>
</dbReference>
<dbReference type="Gene3D" id="2.120.10.30">
    <property type="entry name" value="TolB, C-terminal domain"/>
    <property type="match status" value="1"/>
</dbReference>
<gene>
    <name evidence="4" type="ORF">J4D97_19390</name>
</gene>
<sequence>MLSCFSFAHRRAGSLAVAGALALLAASCSSPTPGTTMADNAANDTTALVGRAAAPKGDANSPLQIVAAFREPQIVGVAVLPDGRVFGDFPRWDNNPVYPIAEVGANNSLKPYPNAAWCTWNETVRNEPQKHWICPQSVYADRAGMLWVLDPASPGLKATVPGGPKLVKIDPKTNTVVQNIVFPESVAPSKSYLNDVRVDTQQNYAYITESGEGSLVVVDLGSGKARRLLAKHPSMVGDTTLNIKADGKLLVDPTGKQGQFNADGIALSQDGQYLYWKPLTSYALYRIKTEALRNASLSDAQLAAQIEDLGKVPACDGMILDAQNNLYLTAFEDHSIKRRTPAGKIETVVQDPRLEWPDTFAFSADGTTLYVTNSAIHKTPTWSKGVGQQDQPYHIFKMSLPK</sequence>
<dbReference type="PANTHER" id="PTHR10009">
    <property type="entry name" value="PROTEIN YELLOW-RELATED"/>
    <property type="match status" value="1"/>
</dbReference>
<name>A0ABS3TGS4_9BACT</name>
<organism evidence="4 5">
    <name type="scientific">Hymenobacter defluvii</name>
    <dbReference type="NCBI Taxonomy" id="2054411"/>
    <lineage>
        <taxon>Bacteria</taxon>
        <taxon>Pseudomonadati</taxon>
        <taxon>Bacteroidota</taxon>
        <taxon>Cytophagia</taxon>
        <taxon>Cytophagales</taxon>
        <taxon>Hymenobacteraceae</taxon>
        <taxon>Hymenobacter</taxon>
    </lineage>
</organism>
<protein>
    <submittedName>
        <fullName evidence="4">SMP-30/gluconolactonase/LRE family protein</fullName>
    </submittedName>
</protein>
<keyword evidence="3" id="KW-0732">Signal</keyword>
<keyword evidence="5" id="KW-1185">Reference proteome</keyword>
<dbReference type="InterPro" id="IPR017996">
    <property type="entry name" value="MRJP/yellow-related"/>
</dbReference>
<dbReference type="Proteomes" id="UP000670527">
    <property type="component" value="Unassembled WGS sequence"/>
</dbReference>
<accession>A0ABS3TGS4</accession>
<reference evidence="4 5" key="1">
    <citation type="submission" date="2021-03" db="EMBL/GenBank/DDBJ databases">
        <authorList>
            <person name="Kim M.K."/>
        </authorList>
    </citation>
    <scope>NUCLEOTIDE SEQUENCE [LARGE SCALE GENOMIC DNA]</scope>
    <source>
        <strain evidence="4 5">BT507</strain>
    </source>
</reference>
<comment type="subcellular location">
    <subcellularLocation>
        <location evidence="1">Secreted</location>
    </subcellularLocation>
</comment>
<dbReference type="EMBL" id="JAGETX010000018">
    <property type="protein sequence ID" value="MBO3272823.1"/>
    <property type="molecule type" value="Genomic_DNA"/>
</dbReference>
<feature type="chain" id="PRO_5045406200" evidence="3">
    <location>
        <begin position="39"/>
        <end position="402"/>
    </location>
</feature>
<dbReference type="PANTHER" id="PTHR10009:SF18">
    <property type="entry name" value="PROTEIN YELLOW-LIKE PROTEIN"/>
    <property type="match status" value="1"/>
</dbReference>
<feature type="signal peptide" evidence="3">
    <location>
        <begin position="1"/>
        <end position="38"/>
    </location>
</feature>
<keyword evidence="2" id="KW-0964">Secreted</keyword>